<evidence type="ECO:0008006" key="4">
    <source>
        <dbReference type="Google" id="ProtNLM"/>
    </source>
</evidence>
<keyword evidence="1" id="KW-0472">Membrane</keyword>
<sequence length="137" mass="15701">MAGLNTAYLQTNRGVIKLLEIIFGFIVCSLLCVYWYGGRTCFYEGRIGFVSGLNFIIVIINVVLFVLNLLSVENYKMERIYSVVGTVLFIIAFAIMIWVLIQYDFHYGQYIASTILIGIIMGLFIWDYQILHGQAFN</sequence>
<feature type="transmembrane region" description="Helical" evidence="1">
    <location>
        <begin position="49"/>
        <end position="70"/>
    </location>
</feature>
<dbReference type="AlphaFoldDB" id="A0A8S9ZCU8"/>
<keyword evidence="3" id="KW-1185">Reference proteome</keyword>
<protein>
    <recommendedName>
        <fullName evidence="4">MARVEL domain-containing protein</fullName>
    </recommendedName>
</protein>
<dbReference type="Proteomes" id="UP000605970">
    <property type="component" value="Unassembled WGS sequence"/>
</dbReference>
<comment type="caution">
    <text evidence="2">The sequence shown here is derived from an EMBL/GenBank/DDBJ whole genome shotgun (WGS) entry which is preliminary data.</text>
</comment>
<dbReference type="OrthoDB" id="5834577at2759"/>
<accession>A0A8S9ZCU8</accession>
<feature type="transmembrane region" description="Helical" evidence="1">
    <location>
        <begin position="18"/>
        <end position="37"/>
    </location>
</feature>
<gene>
    <name evidence="2" type="ORF">Mgra_00009959</name>
</gene>
<reference evidence="2" key="1">
    <citation type="journal article" date="2020" name="Ecol. Evol.">
        <title>Genome structure and content of the rice root-knot nematode (Meloidogyne graminicola).</title>
        <authorList>
            <person name="Phan N.T."/>
            <person name="Danchin E.G.J."/>
            <person name="Klopp C."/>
            <person name="Perfus-Barbeoch L."/>
            <person name="Kozlowski D.K."/>
            <person name="Koutsovoulos G.D."/>
            <person name="Lopez-Roques C."/>
            <person name="Bouchez O."/>
            <person name="Zahm M."/>
            <person name="Besnard G."/>
            <person name="Bellafiore S."/>
        </authorList>
    </citation>
    <scope>NUCLEOTIDE SEQUENCE</scope>
    <source>
        <strain evidence="2">VN-18</strain>
    </source>
</reference>
<evidence type="ECO:0000313" key="2">
    <source>
        <dbReference type="EMBL" id="KAF7624770.1"/>
    </source>
</evidence>
<keyword evidence="1" id="KW-1133">Transmembrane helix</keyword>
<keyword evidence="1" id="KW-0812">Transmembrane</keyword>
<name>A0A8S9ZCU8_9BILA</name>
<evidence type="ECO:0000313" key="3">
    <source>
        <dbReference type="Proteomes" id="UP000605970"/>
    </source>
</evidence>
<dbReference type="EMBL" id="JABEBT010000201">
    <property type="protein sequence ID" value="KAF7624770.1"/>
    <property type="molecule type" value="Genomic_DNA"/>
</dbReference>
<feature type="transmembrane region" description="Helical" evidence="1">
    <location>
        <begin position="82"/>
        <end position="101"/>
    </location>
</feature>
<proteinExistence type="predicted"/>
<organism evidence="2 3">
    <name type="scientific">Meloidogyne graminicola</name>
    <dbReference type="NCBI Taxonomy" id="189291"/>
    <lineage>
        <taxon>Eukaryota</taxon>
        <taxon>Metazoa</taxon>
        <taxon>Ecdysozoa</taxon>
        <taxon>Nematoda</taxon>
        <taxon>Chromadorea</taxon>
        <taxon>Rhabditida</taxon>
        <taxon>Tylenchina</taxon>
        <taxon>Tylenchomorpha</taxon>
        <taxon>Tylenchoidea</taxon>
        <taxon>Meloidogynidae</taxon>
        <taxon>Meloidogyninae</taxon>
        <taxon>Meloidogyne</taxon>
    </lineage>
</organism>
<feature type="transmembrane region" description="Helical" evidence="1">
    <location>
        <begin position="107"/>
        <end position="126"/>
    </location>
</feature>
<evidence type="ECO:0000256" key="1">
    <source>
        <dbReference type="SAM" id="Phobius"/>
    </source>
</evidence>